<dbReference type="Proteomes" id="UP001147760">
    <property type="component" value="Unassembled WGS sequence"/>
</dbReference>
<accession>A0A9X0BPC9</accession>
<dbReference type="PANTHER" id="PTHR21310">
    <property type="entry name" value="AMINOGLYCOSIDE PHOSPHOTRANSFERASE-RELATED-RELATED"/>
    <property type="match status" value="1"/>
</dbReference>
<reference evidence="1" key="2">
    <citation type="journal article" date="2023" name="IMA Fungus">
        <title>Comparative genomic study of the Penicillium genus elucidates a diverse pangenome and 15 lateral gene transfer events.</title>
        <authorList>
            <person name="Petersen C."/>
            <person name="Sorensen T."/>
            <person name="Nielsen M.R."/>
            <person name="Sondergaard T.E."/>
            <person name="Sorensen J.L."/>
            <person name="Fitzpatrick D.A."/>
            <person name="Frisvad J.C."/>
            <person name="Nielsen K.L."/>
        </authorList>
    </citation>
    <scope>NUCLEOTIDE SEQUENCE</scope>
    <source>
        <strain evidence="1">IBT 17660</strain>
    </source>
</reference>
<dbReference type="AlphaFoldDB" id="A0A9X0BPC9"/>
<protein>
    <recommendedName>
        <fullName evidence="3">Aminoglycoside phosphotransferase domain-containing protein</fullName>
    </recommendedName>
</protein>
<name>A0A9X0BPC9_9EURO</name>
<dbReference type="InterPro" id="IPR011009">
    <property type="entry name" value="Kinase-like_dom_sf"/>
</dbReference>
<dbReference type="InterPro" id="IPR051678">
    <property type="entry name" value="AGP_Transferase"/>
</dbReference>
<proteinExistence type="predicted"/>
<gene>
    <name evidence="1" type="ORF">N7530_003353</name>
</gene>
<sequence>MVDAMHDLLAGPRTELISQHGRLQLTPSMIPDVSNFDAKDSLFFNKWSELPPPKQVREKTKAQWLSGTSLDKRKTLTYGGCHMRPPPAVFEDMGLVVKWGVQVGIAEAQSAYAVHRSLKGHVPVPEVYGWRTDGDEKFIYMQYMHGWTLEAAWDSLEHNERDTICHQLRTVVDNLRQLEQDPSDPFIGNIMRSPLLRQSIPF</sequence>
<comment type="caution">
    <text evidence="1">The sequence shown here is derived from an EMBL/GenBank/DDBJ whole genome shotgun (WGS) entry which is preliminary data.</text>
</comment>
<reference evidence="1" key="1">
    <citation type="submission" date="2022-12" db="EMBL/GenBank/DDBJ databases">
        <authorList>
            <person name="Petersen C."/>
        </authorList>
    </citation>
    <scope>NUCLEOTIDE SEQUENCE</scope>
    <source>
        <strain evidence="1">IBT 17660</strain>
    </source>
</reference>
<evidence type="ECO:0000313" key="2">
    <source>
        <dbReference type="Proteomes" id="UP001147760"/>
    </source>
</evidence>
<dbReference type="PANTHER" id="PTHR21310:SF54">
    <property type="entry name" value="AMINOGLYCOSIDE PHOSPHOTRANSFERASE DOMAIN-CONTAINING PROTEIN"/>
    <property type="match status" value="1"/>
</dbReference>
<dbReference type="SUPFAM" id="SSF56112">
    <property type="entry name" value="Protein kinase-like (PK-like)"/>
    <property type="match status" value="1"/>
</dbReference>
<evidence type="ECO:0000313" key="1">
    <source>
        <dbReference type="EMBL" id="KAJ5477844.1"/>
    </source>
</evidence>
<organism evidence="1 2">
    <name type="scientific">Penicillium desertorum</name>
    <dbReference type="NCBI Taxonomy" id="1303715"/>
    <lineage>
        <taxon>Eukaryota</taxon>
        <taxon>Fungi</taxon>
        <taxon>Dikarya</taxon>
        <taxon>Ascomycota</taxon>
        <taxon>Pezizomycotina</taxon>
        <taxon>Eurotiomycetes</taxon>
        <taxon>Eurotiomycetidae</taxon>
        <taxon>Eurotiales</taxon>
        <taxon>Aspergillaceae</taxon>
        <taxon>Penicillium</taxon>
    </lineage>
</organism>
<dbReference type="EMBL" id="JAPWDO010000003">
    <property type="protein sequence ID" value="KAJ5477844.1"/>
    <property type="molecule type" value="Genomic_DNA"/>
</dbReference>
<keyword evidence="2" id="KW-1185">Reference proteome</keyword>
<evidence type="ECO:0008006" key="3">
    <source>
        <dbReference type="Google" id="ProtNLM"/>
    </source>
</evidence>
<dbReference type="OrthoDB" id="2906425at2759"/>